<evidence type="ECO:0000256" key="3">
    <source>
        <dbReference type="ARBA" id="ARBA00022452"/>
    </source>
</evidence>
<dbReference type="NCBIfam" id="TIGR04056">
    <property type="entry name" value="OMP_RagA_SusC"/>
    <property type="match status" value="1"/>
</dbReference>
<dbReference type="Pfam" id="PF13715">
    <property type="entry name" value="CarbopepD_reg_2"/>
    <property type="match status" value="1"/>
</dbReference>
<comment type="caution">
    <text evidence="9">The sequence shown here is derived from an EMBL/GenBank/DDBJ whole genome shotgun (WGS) entry which is preliminary data.</text>
</comment>
<comment type="subcellular location">
    <subcellularLocation>
        <location evidence="1 7">Cell outer membrane</location>
        <topology evidence="1 7">Multi-pass membrane protein</topology>
    </subcellularLocation>
</comment>
<evidence type="ECO:0000256" key="1">
    <source>
        <dbReference type="ARBA" id="ARBA00004571"/>
    </source>
</evidence>
<keyword evidence="5 7" id="KW-0472">Membrane</keyword>
<keyword evidence="3 7" id="KW-1134">Transmembrane beta strand</keyword>
<dbReference type="RefSeq" id="WP_166144608.1">
    <property type="nucleotide sequence ID" value="NZ_JAANYN010000002.1"/>
</dbReference>
<keyword evidence="2 7" id="KW-0813">Transport</keyword>
<protein>
    <submittedName>
        <fullName evidence="9">TonB-dependent receptor</fullName>
    </submittedName>
</protein>
<dbReference type="InterPro" id="IPR023996">
    <property type="entry name" value="TonB-dep_OMP_SusC/RagA"/>
</dbReference>
<dbReference type="InterPro" id="IPR023997">
    <property type="entry name" value="TonB-dep_OMP_SusC/RagA_CS"/>
</dbReference>
<dbReference type="InterPro" id="IPR012910">
    <property type="entry name" value="Plug_dom"/>
</dbReference>
<dbReference type="SUPFAM" id="SSF56935">
    <property type="entry name" value="Porins"/>
    <property type="match status" value="1"/>
</dbReference>
<name>A0ABX0H7X5_9BACT</name>
<comment type="similarity">
    <text evidence="7">Belongs to the TonB-dependent receptor family.</text>
</comment>
<evidence type="ECO:0000256" key="2">
    <source>
        <dbReference type="ARBA" id="ARBA00022448"/>
    </source>
</evidence>
<dbReference type="Gene3D" id="2.60.40.1120">
    <property type="entry name" value="Carboxypeptidase-like, regulatory domain"/>
    <property type="match status" value="1"/>
</dbReference>
<sequence>MKNKLLTAILMLSKGFLYGLILQMLLVNFASIMQAKGQYKRIEEVNINLSAQALSVRQFFKEVERNTPFKFAYENQGLDKSQIIQFKNDTGTVEDRLKDAGQQLSLSFRQMNHTIDVVSNVQPEVQTMVDWDWVPVTGTVTDVNGAPIPGATVLVEGTTTGTATDIDGKFSLEAEEGAVLLISFIGYQSQRIMVGNQTDFSITLLEDQSSLEEVVVVGYGAVRKRDLTGAISSVDIEQQNELPNVSLLQSLQGRIPGLNVGAITQSGQDPRIEVRGQNTLSSSAGDNAPLIVLDGIIYRGNIIDINPAQIQSVEVLKDGSAAAIYGSQAANGVILLTSKKGVEIGKPIINYSGQYTLQVPTKNIRPRNTAENKAFLPDVFWEQSRMAPDYLQPNPDFVVTPYLKTQQISEGYQNDRDNDWWGLFTGDGHIHTHDLSIRGRTANSGYFIAAGITDQKGFIKNDLYNRINITANFDTKITDWLTFGMETFLTSSDYSGVSPGVGTVFHLQPFAPIYDSEGNYELQPEGLGLNPFLQTQIDDSDKRLNLFGNFHFDVKLPFLPGFNYRLNYGHNYRNNTNNQFNPWGANFTGSGFKNSNYYYSYILDNILSYEKRFADDHRLSLTFLYGVEKIQTSFTNASAQNFSNPTLGFYRLQAGDPSLNIITSGGEEESSLYNMGRILYGYKDRYLFTATVRRDGFSGFGANNKFGIFPSVAFGWVVSEEGFFDNSLIEFLKVRASYGQTARRGVGRYETQARMNAAPSRVFGDGGSATIGQWITTMANPNLAWETTTGLNIGVDFDMLNSRLFGNIEYYSNNTEDILYNIQIPQTTGFSNIATNIGEVFNHGIEFSLTGELVRMGDFSWQSTLNFSRNRNQIKSILGVDNNNDGMEDDIVTNQLFIGEPQNVVFDYEVIGMWQLDDEVPQGFFPGTYRLNDVDEDGSISPNDRKILGYRDPSYRLGFANTLRYKNLSLYVFVNSIQGGSDFYYGDGSPYASGALFKRDQLTYSNAMPFDYWMPENPNAKYRRLDLPSSFVGRPYDQRNFVRLQDISLAYNFDPGILEKWKISNLKVNLSAKNLVTLTKWEGWDPETGIGLVAGLPVMKAFTLGLNVQF</sequence>
<reference evidence="9 10" key="1">
    <citation type="submission" date="2020-03" db="EMBL/GenBank/DDBJ databases">
        <title>Cyclobacterium plantarum sp. nov., a marine bacterium isolated from a coastal-marine wetland.</title>
        <authorList>
            <person name="Sanchez-Porro C."/>
            <person name="Ventosa A."/>
            <person name="Amoozegar M."/>
        </authorList>
    </citation>
    <scope>NUCLEOTIDE SEQUENCE [LARGE SCALE GENOMIC DNA]</scope>
    <source>
        <strain evidence="9 10">GBPx2</strain>
    </source>
</reference>
<dbReference type="Proteomes" id="UP000649799">
    <property type="component" value="Unassembled WGS sequence"/>
</dbReference>
<dbReference type="InterPro" id="IPR039426">
    <property type="entry name" value="TonB-dep_rcpt-like"/>
</dbReference>
<evidence type="ECO:0000256" key="4">
    <source>
        <dbReference type="ARBA" id="ARBA00022692"/>
    </source>
</evidence>
<proteinExistence type="inferred from homology"/>
<evidence type="ECO:0000256" key="7">
    <source>
        <dbReference type="PROSITE-ProRule" id="PRU01360"/>
    </source>
</evidence>
<evidence type="ECO:0000313" key="10">
    <source>
        <dbReference type="Proteomes" id="UP000649799"/>
    </source>
</evidence>
<evidence type="ECO:0000313" key="9">
    <source>
        <dbReference type="EMBL" id="NHE56576.1"/>
    </source>
</evidence>
<dbReference type="Gene3D" id="2.40.170.20">
    <property type="entry name" value="TonB-dependent receptor, beta-barrel domain"/>
    <property type="match status" value="1"/>
</dbReference>
<keyword evidence="4 7" id="KW-0812">Transmembrane</keyword>
<dbReference type="SUPFAM" id="SSF49464">
    <property type="entry name" value="Carboxypeptidase regulatory domain-like"/>
    <property type="match status" value="1"/>
</dbReference>
<dbReference type="PROSITE" id="PS52016">
    <property type="entry name" value="TONB_DEPENDENT_REC_3"/>
    <property type="match status" value="1"/>
</dbReference>
<evidence type="ECO:0000256" key="5">
    <source>
        <dbReference type="ARBA" id="ARBA00023136"/>
    </source>
</evidence>
<accession>A0ABX0H7X5</accession>
<feature type="domain" description="TonB-dependent receptor plug" evidence="8">
    <location>
        <begin position="224"/>
        <end position="333"/>
    </location>
</feature>
<evidence type="ECO:0000259" key="8">
    <source>
        <dbReference type="Pfam" id="PF07715"/>
    </source>
</evidence>
<dbReference type="InterPro" id="IPR008969">
    <property type="entry name" value="CarboxyPept-like_regulatory"/>
</dbReference>
<gene>
    <name evidence="9" type="ORF">G9Q97_07090</name>
</gene>
<keyword evidence="6 7" id="KW-0998">Cell outer membrane</keyword>
<dbReference type="InterPro" id="IPR037066">
    <property type="entry name" value="Plug_dom_sf"/>
</dbReference>
<dbReference type="Pfam" id="PF07715">
    <property type="entry name" value="Plug"/>
    <property type="match status" value="1"/>
</dbReference>
<dbReference type="NCBIfam" id="TIGR04057">
    <property type="entry name" value="SusC_RagA_signa"/>
    <property type="match status" value="1"/>
</dbReference>
<keyword evidence="9" id="KW-0675">Receptor</keyword>
<organism evidence="9 10">
    <name type="scientific">Cyclobacterium plantarum</name>
    <dbReference type="NCBI Taxonomy" id="2716263"/>
    <lineage>
        <taxon>Bacteria</taxon>
        <taxon>Pseudomonadati</taxon>
        <taxon>Bacteroidota</taxon>
        <taxon>Cytophagia</taxon>
        <taxon>Cytophagales</taxon>
        <taxon>Cyclobacteriaceae</taxon>
        <taxon>Cyclobacterium</taxon>
    </lineage>
</organism>
<keyword evidence="10" id="KW-1185">Reference proteome</keyword>
<evidence type="ECO:0000256" key="6">
    <source>
        <dbReference type="ARBA" id="ARBA00023237"/>
    </source>
</evidence>
<dbReference type="InterPro" id="IPR036942">
    <property type="entry name" value="Beta-barrel_TonB_sf"/>
</dbReference>
<dbReference type="EMBL" id="JAANYN010000002">
    <property type="protein sequence ID" value="NHE56576.1"/>
    <property type="molecule type" value="Genomic_DNA"/>
</dbReference>
<dbReference type="Gene3D" id="2.170.130.10">
    <property type="entry name" value="TonB-dependent receptor, plug domain"/>
    <property type="match status" value="1"/>
</dbReference>